<evidence type="ECO:0000313" key="2">
    <source>
        <dbReference type="EMBL" id="SFR48739.1"/>
    </source>
</evidence>
<accession>A0A1I6H2Q7</accession>
<organism evidence="2 3">
    <name type="scientific">Marinobacter gudaonensis</name>
    <dbReference type="NCBI Taxonomy" id="375760"/>
    <lineage>
        <taxon>Bacteria</taxon>
        <taxon>Pseudomonadati</taxon>
        <taxon>Pseudomonadota</taxon>
        <taxon>Gammaproteobacteria</taxon>
        <taxon>Pseudomonadales</taxon>
        <taxon>Marinobacteraceae</taxon>
        <taxon>Marinobacter</taxon>
    </lineage>
</organism>
<evidence type="ECO:0000313" key="3">
    <source>
        <dbReference type="Proteomes" id="UP000199290"/>
    </source>
</evidence>
<dbReference type="Proteomes" id="UP000199290">
    <property type="component" value="Unassembled WGS sequence"/>
</dbReference>
<keyword evidence="3" id="KW-1185">Reference proteome</keyword>
<feature type="transmembrane region" description="Helical" evidence="1">
    <location>
        <begin position="249"/>
        <end position="271"/>
    </location>
</feature>
<evidence type="ECO:0008006" key="4">
    <source>
        <dbReference type="Google" id="ProtNLM"/>
    </source>
</evidence>
<sequence>MTERPLRLLLDFDHQAQRDRSQPPAFLHRRDRKFALLCREQGVVPDAARWLSHLQRLSGPEAAPTPAEQTLSSWRRITGGFAAAGAITGILTMSGLLFYEGGQRINITVLLAFVLLHLALALATTVQAMAGWQPWRRLLRRVGKTAGEGAFRQLQPLLMARAAHLGGLCFALTGLATLLTLVVIQDLAFGWSTTLDTAATGYHRLIRAIAAPWAWLWPAAVPDLALVEATRFFRAGEGNGIQPGLWGQWWPFVTMLWSAWVVLPRLLLWLLMSRQLQRRARDLLTSHPAMHALRYRMETATLETGNAHNDAHDLPDTRTRSNLLPLPDSDVLLCWAGAGEPELPDALRAGKGLVVRAGGRSSLAGDEEALRAIEAQLNGRADAIILLVRSWEPPTGELEDLLESARRIWPDGTSVALVPLAADAHREPAPHQIQPWLRFAEKIGGDFLRVSLPPMSEPSPYAGKDRAL</sequence>
<dbReference type="InterPro" id="IPR021296">
    <property type="entry name" value="DUF2868"/>
</dbReference>
<evidence type="ECO:0000256" key="1">
    <source>
        <dbReference type="SAM" id="Phobius"/>
    </source>
</evidence>
<dbReference type="AlphaFoldDB" id="A0A1I6H2Q7"/>
<keyword evidence="1" id="KW-0472">Membrane</keyword>
<feature type="transmembrane region" description="Helical" evidence="1">
    <location>
        <begin position="162"/>
        <end position="184"/>
    </location>
</feature>
<feature type="transmembrane region" description="Helical" evidence="1">
    <location>
        <begin position="79"/>
        <end position="99"/>
    </location>
</feature>
<reference evidence="3" key="1">
    <citation type="submission" date="2016-10" db="EMBL/GenBank/DDBJ databases">
        <authorList>
            <person name="Varghese N."/>
            <person name="Submissions S."/>
        </authorList>
    </citation>
    <scope>NUCLEOTIDE SEQUENCE [LARGE SCALE GENOMIC DNA]</scope>
    <source>
        <strain evidence="3">CGMCC 1.6294</strain>
    </source>
</reference>
<feature type="transmembrane region" description="Helical" evidence="1">
    <location>
        <begin position="105"/>
        <end position="132"/>
    </location>
</feature>
<dbReference type="EMBL" id="FOYV01000001">
    <property type="protein sequence ID" value="SFR48739.1"/>
    <property type="molecule type" value="Genomic_DNA"/>
</dbReference>
<gene>
    <name evidence="2" type="ORF">SAMN04488073_2145</name>
</gene>
<name>A0A1I6H2Q7_9GAMM</name>
<dbReference type="OrthoDB" id="7056210at2"/>
<keyword evidence="1" id="KW-0812">Transmembrane</keyword>
<dbReference type="RefSeq" id="WP_091989439.1">
    <property type="nucleotide sequence ID" value="NZ_FOYV01000001.1"/>
</dbReference>
<dbReference type="Pfam" id="PF11067">
    <property type="entry name" value="DUF2868"/>
    <property type="match status" value="1"/>
</dbReference>
<dbReference type="STRING" id="375760.SAMN04488073_2145"/>
<keyword evidence="1" id="KW-1133">Transmembrane helix</keyword>
<proteinExistence type="predicted"/>
<protein>
    <recommendedName>
        <fullName evidence="4">DUF2868 domain-containing protein</fullName>
    </recommendedName>
</protein>